<dbReference type="Proteomes" id="UP000749646">
    <property type="component" value="Unassembled WGS sequence"/>
</dbReference>
<keyword evidence="2" id="KW-1185">Reference proteome</keyword>
<accession>A0A9P6JK54</accession>
<comment type="caution">
    <text evidence="1">The sequence shown here is derived from an EMBL/GenBank/DDBJ whole genome shotgun (WGS) entry which is preliminary data.</text>
</comment>
<dbReference type="EMBL" id="JAAAHW010004988">
    <property type="protein sequence ID" value="KAF9970420.1"/>
    <property type="molecule type" value="Genomic_DNA"/>
</dbReference>
<dbReference type="OrthoDB" id="2431035at2759"/>
<evidence type="ECO:0000313" key="2">
    <source>
        <dbReference type="Proteomes" id="UP000749646"/>
    </source>
</evidence>
<name>A0A9P6JK54_9FUNG</name>
<gene>
    <name evidence="1" type="ORF">BGZ65_011142</name>
</gene>
<feature type="non-terminal residue" evidence="1">
    <location>
        <position position="200"/>
    </location>
</feature>
<proteinExistence type="predicted"/>
<reference evidence="1" key="1">
    <citation type="journal article" date="2020" name="Fungal Divers.">
        <title>Resolving the Mortierellaceae phylogeny through synthesis of multi-gene phylogenetics and phylogenomics.</title>
        <authorList>
            <person name="Vandepol N."/>
            <person name="Liber J."/>
            <person name="Desiro A."/>
            <person name="Na H."/>
            <person name="Kennedy M."/>
            <person name="Barry K."/>
            <person name="Grigoriev I.V."/>
            <person name="Miller A.N."/>
            <person name="O'Donnell K."/>
            <person name="Stajich J.E."/>
            <person name="Bonito G."/>
        </authorList>
    </citation>
    <scope>NUCLEOTIDE SEQUENCE</scope>
    <source>
        <strain evidence="1">MES-2147</strain>
    </source>
</reference>
<protein>
    <submittedName>
        <fullName evidence="1">Uncharacterized protein</fullName>
    </submittedName>
</protein>
<sequence length="200" mass="23358">MSDAAKPQSRTTTPRQRLRQRAFFPTRHSETIYRHRDVPEGMNLNVRSASEKTLIFFLPHKDVNPFDIIKLLVRSFGHIDSFEHTFTGYGSQLEILILNQATYDQVKRDGIDFDGYHLRATVPTPARFDVKKVSFCRAPLHYQPTEFKHALRGHGTVLQIDRYYWLIEGSRVYSADGFVLFHRTVKVDSRVQDFPRVIDF</sequence>
<evidence type="ECO:0000313" key="1">
    <source>
        <dbReference type="EMBL" id="KAF9970420.1"/>
    </source>
</evidence>
<organism evidence="1 2">
    <name type="scientific">Modicella reniformis</name>
    <dbReference type="NCBI Taxonomy" id="1440133"/>
    <lineage>
        <taxon>Eukaryota</taxon>
        <taxon>Fungi</taxon>
        <taxon>Fungi incertae sedis</taxon>
        <taxon>Mucoromycota</taxon>
        <taxon>Mortierellomycotina</taxon>
        <taxon>Mortierellomycetes</taxon>
        <taxon>Mortierellales</taxon>
        <taxon>Mortierellaceae</taxon>
        <taxon>Modicella</taxon>
    </lineage>
</organism>
<dbReference type="AlphaFoldDB" id="A0A9P6JK54"/>